<keyword evidence="3" id="KW-0238">DNA-binding</keyword>
<dbReference type="RefSeq" id="WP_071023650.1">
    <property type="nucleotide sequence ID" value="NZ_MLQM01000022.1"/>
</dbReference>
<comment type="caution">
    <text evidence="5">The sequence shown here is derived from an EMBL/GenBank/DDBJ whole genome shotgun (WGS) entry which is preliminary data.</text>
</comment>
<accession>A0A1S1NME2</accession>
<dbReference type="AlphaFoldDB" id="A0A1S1NME2"/>
<evidence type="ECO:0000256" key="2">
    <source>
        <dbReference type="ARBA" id="ARBA00022840"/>
    </source>
</evidence>
<evidence type="ECO:0000256" key="1">
    <source>
        <dbReference type="ARBA" id="ARBA00022741"/>
    </source>
</evidence>
<dbReference type="Proteomes" id="UP000238296">
    <property type="component" value="Unassembled WGS sequence"/>
</dbReference>
<evidence type="ECO:0000313" key="8">
    <source>
        <dbReference type="Proteomes" id="UP000238296"/>
    </source>
</evidence>
<evidence type="ECO:0000313" key="6">
    <source>
        <dbReference type="EMBL" id="PQM45109.1"/>
    </source>
</evidence>
<dbReference type="InterPro" id="IPR027417">
    <property type="entry name" value="P-loop_NTPase"/>
</dbReference>
<evidence type="ECO:0000259" key="4">
    <source>
        <dbReference type="SMART" id="SM00534"/>
    </source>
</evidence>
<dbReference type="SUPFAM" id="SSF52540">
    <property type="entry name" value="P-loop containing nucleoside triphosphate hydrolases"/>
    <property type="match status" value="1"/>
</dbReference>
<dbReference type="GO" id="GO:0030983">
    <property type="term" value="F:mismatched DNA binding"/>
    <property type="evidence" value="ECO:0007669"/>
    <property type="project" value="InterPro"/>
</dbReference>
<dbReference type="GO" id="GO:0006298">
    <property type="term" value="P:mismatch repair"/>
    <property type="evidence" value="ECO:0007669"/>
    <property type="project" value="InterPro"/>
</dbReference>
<protein>
    <submittedName>
        <fullName evidence="5">DNA mismatch repair protein MutS</fullName>
    </submittedName>
</protein>
<dbReference type="GO" id="GO:0005524">
    <property type="term" value="F:ATP binding"/>
    <property type="evidence" value="ECO:0007669"/>
    <property type="project" value="UniProtKB-KW"/>
</dbReference>
<keyword evidence="2" id="KW-0067">ATP-binding</keyword>
<feature type="domain" description="DNA mismatch repair proteins mutS family" evidence="4">
    <location>
        <begin position="328"/>
        <end position="509"/>
    </location>
</feature>
<evidence type="ECO:0000313" key="7">
    <source>
        <dbReference type="Proteomes" id="UP000179734"/>
    </source>
</evidence>
<sequence>MASFTSILSPHATTVDETGMPDCCADLYLDQVIRTVTTGHTDDGLENFFYAPLHDVSTVNYRHDVFRDLERDEVRRPIENFVAGMRTMRQRMHQSAHLWHPLQQHGWFVYAVEAYCSALKILRDDLAQATLTSDGLRDFVTHVCHYVDSDTFQMLVADTQNVQAELHQVRYAVHIQGLRVHVEKYDAQPDYSAQVAATFERFVTATAKDYRVRLPDFPDMNHVEEQVLECVARLYPQVFSLLKAFCTDNTNFVEPVIDRFDREIHFYLSYLAFMRLFAEAGLTFSYPQVTDEPGVVCANDAFDLALAIKSLREDKPVIRNDFRLSGAERIFVITGPNQGGKTTFARTIGQCAYLAALGCPVPATHAAFTLPDAIYTHFERQETLATLHGKLDDELVRIHDILSRATAASLIVMNESFASTTADDALQIGTEVLGRMSRLRCVAVYVTFLDELANLDPTCVSMVGEVAPEDPTRRTFKFTPRPADGLAYAAALAGKYGLTHDVLRRRITQ</sequence>
<name>A0A1S1NME2_9MYCO</name>
<dbReference type="Pfam" id="PF00488">
    <property type="entry name" value="MutS_V"/>
    <property type="match status" value="1"/>
</dbReference>
<proteinExistence type="predicted"/>
<dbReference type="SMART" id="SM00534">
    <property type="entry name" value="MUTSac"/>
    <property type="match status" value="1"/>
</dbReference>
<gene>
    <name evidence="6" type="primary">mutS</name>
    <name evidence="5" type="ORF">BKN37_06770</name>
    <name evidence="6" type="ORF">C1Y40_04728</name>
</gene>
<dbReference type="GO" id="GO:0005829">
    <property type="term" value="C:cytosol"/>
    <property type="evidence" value="ECO:0007669"/>
    <property type="project" value="TreeGrafter"/>
</dbReference>
<keyword evidence="1" id="KW-0547">Nucleotide-binding</keyword>
<keyword evidence="7" id="KW-1185">Reference proteome</keyword>
<dbReference type="InterPro" id="IPR045076">
    <property type="entry name" value="MutS"/>
</dbReference>
<dbReference type="PANTHER" id="PTHR11361:SF34">
    <property type="entry name" value="DNA MISMATCH REPAIR PROTEIN MSH1, MITOCHONDRIAL"/>
    <property type="match status" value="1"/>
</dbReference>
<dbReference type="Gene3D" id="3.40.50.300">
    <property type="entry name" value="P-loop containing nucleotide triphosphate hydrolases"/>
    <property type="match status" value="1"/>
</dbReference>
<dbReference type="Proteomes" id="UP000179734">
    <property type="component" value="Unassembled WGS sequence"/>
</dbReference>
<reference evidence="6 8" key="2">
    <citation type="journal article" date="2017" name="Int. J. Syst. Evol. Microbiol.">
        <title>Mycobacterium talmoniae sp. nov., a slowly growing mycobacterium isolated from human respiratory samples.</title>
        <authorList>
            <person name="Davidson R.M."/>
            <person name="DeGroote M.A."/>
            <person name="Marola J.L."/>
            <person name="Buss S."/>
            <person name="Jones V."/>
            <person name="McNeil M.R."/>
            <person name="Freifeld A.G."/>
            <person name="Elaine Epperson L."/>
            <person name="Hasan N.A."/>
            <person name="Jackson M."/>
            <person name="Iwen P.C."/>
            <person name="Salfinger M."/>
            <person name="Strong M."/>
        </authorList>
    </citation>
    <scope>NUCLEOTIDE SEQUENCE [LARGE SCALE GENOMIC DNA]</scope>
    <source>
        <strain evidence="6 8">ATCC BAA-2683</strain>
    </source>
</reference>
<dbReference type="EMBL" id="PPEA01000668">
    <property type="protein sequence ID" value="PQM45109.1"/>
    <property type="molecule type" value="Genomic_DNA"/>
</dbReference>
<evidence type="ECO:0000256" key="3">
    <source>
        <dbReference type="ARBA" id="ARBA00023125"/>
    </source>
</evidence>
<evidence type="ECO:0000313" key="5">
    <source>
        <dbReference type="EMBL" id="OHV05167.1"/>
    </source>
</evidence>
<dbReference type="PANTHER" id="PTHR11361">
    <property type="entry name" value="DNA MISMATCH REPAIR PROTEIN MUTS FAMILY MEMBER"/>
    <property type="match status" value="1"/>
</dbReference>
<dbReference type="GO" id="GO:0140664">
    <property type="term" value="F:ATP-dependent DNA damage sensor activity"/>
    <property type="evidence" value="ECO:0007669"/>
    <property type="project" value="InterPro"/>
</dbReference>
<dbReference type="EMBL" id="MLQM01000022">
    <property type="protein sequence ID" value="OHV05167.1"/>
    <property type="molecule type" value="Genomic_DNA"/>
</dbReference>
<reference evidence="5 7" key="1">
    <citation type="submission" date="2016-10" db="EMBL/GenBank/DDBJ databases">
        <title>Genome sequence of Mycobacterium talmonii.</title>
        <authorList>
            <person name="Greninger A.L."/>
            <person name="Elliott B."/>
            <person name="Vasireddy S."/>
            <person name="Vasireddy R."/>
        </authorList>
    </citation>
    <scope>NUCLEOTIDE SEQUENCE [LARGE SCALE GENOMIC DNA]</scope>
    <source>
        <strain evidence="5">MO-5499</strain>
        <strain evidence="7">NE-TNMC-100812</strain>
    </source>
</reference>
<organism evidence="5 7">
    <name type="scientific">Mycobacterium talmoniae</name>
    <dbReference type="NCBI Taxonomy" id="1858794"/>
    <lineage>
        <taxon>Bacteria</taxon>
        <taxon>Bacillati</taxon>
        <taxon>Actinomycetota</taxon>
        <taxon>Actinomycetes</taxon>
        <taxon>Mycobacteriales</taxon>
        <taxon>Mycobacteriaceae</taxon>
        <taxon>Mycobacterium</taxon>
    </lineage>
</organism>
<dbReference type="InterPro" id="IPR000432">
    <property type="entry name" value="DNA_mismatch_repair_MutS_C"/>
</dbReference>
<reference evidence="6" key="3">
    <citation type="submission" date="2018-01" db="EMBL/GenBank/DDBJ databases">
        <authorList>
            <person name="Gaut B.S."/>
            <person name="Morton B.R."/>
            <person name="Clegg M.T."/>
            <person name="Duvall M.R."/>
        </authorList>
    </citation>
    <scope>NUCLEOTIDE SEQUENCE</scope>
    <source>
        <strain evidence="6">ATCC BAA-2683</strain>
    </source>
</reference>